<dbReference type="Proteomes" id="UP000677803">
    <property type="component" value="Unassembled WGS sequence"/>
</dbReference>
<feature type="transmembrane region" description="Helical" evidence="4">
    <location>
        <begin position="233"/>
        <end position="252"/>
    </location>
</feature>
<dbReference type="GO" id="GO:0005634">
    <property type="term" value="C:nucleus"/>
    <property type="evidence" value="ECO:0007669"/>
    <property type="project" value="UniProtKB-ARBA"/>
</dbReference>
<dbReference type="InterPro" id="IPR011856">
    <property type="entry name" value="tRNA_endonuc-like_dom_sf"/>
</dbReference>
<dbReference type="GO" id="GO:0003676">
    <property type="term" value="F:nucleic acid binding"/>
    <property type="evidence" value="ECO:0007669"/>
    <property type="project" value="InterPro"/>
</dbReference>
<dbReference type="AlphaFoldDB" id="A0A8S4AR79"/>
<dbReference type="SUPFAM" id="SSF53032">
    <property type="entry name" value="tRNA-intron endonuclease catalytic domain-like"/>
    <property type="match status" value="1"/>
</dbReference>
<dbReference type="GO" id="GO:0006388">
    <property type="term" value="P:tRNA splicing, via endonucleolytic cleavage and ligation"/>
    <property type="evidence" value="ECO:0007669"/>
    <property type="project" value="InterPro"/>
</dbReference>
<dbReference type="PANTHER" id="PTHR28582">
    <property type="entry name" value="TRNA-SPLICING ENDONUCLEASE SUBUNIT SEN15"/>
    <property type="match status" value="1"/>
</dbReference>
<keyword evidence="2" id="KW-0819">tRNA processing</keyword>
<feature type="region of interest" description="Disordered" evidence="3">
    <location>
        <begin position="131"/>
        <end position="176"/>
    </location>
</feature>
<evidence type="ECO:0000313" key="7">
    <source>
        <dbReference type="Proteomes" id="UP000677803"/>
    </source>
</evidence>
<dbReference type="PANTHER" id="PTHR28582:SF1">
    <property type="entry name" value="TRNA-SPLICING ENDONUCLEASE SUBUNIT SEN15"/>
    <property type="match status" value="1"/>
</dbReference>
<name>A0A8S4AR79_9TELE</name>
<protein>
    <submittedName>
        <fullName evidence="6">(Atlantic silverside) hypothetical protein</fullName>
    </submittedName>
</protein>
<evidence type="ECO:0000313" key="6">
    <source>
        <dbReference type="EMBL" id="CAG5896966.1"/>
    </source>
</evidence>
<evidence type="ECO:0000256" key="2">
    <source>
        <dbReference type="ARBA" id="ARBA00022694"/>
    </source>
</evidence>
<comment type="caution">
    <text evidence="6">The sequence shown here is derived from an EMBL/GenBank/DDBJ whole genome shotgun (WGS) entry which is preliminary data.</text>
</comment>
<evidence type="ECO:0000256" key="3">
    <source>
        <dbReference type="SAM" id="MobiDB-lite"/>
    </source>
</evidence>
<accession>A0A8S4AR79</accession>
<proteinExistence type="inferred from homology"/>
<dbReference type="EMBL" id="CAJRST010007779">
    <property type="protein sequence ID" value="CAG5896966.1"/>
    <property type="molecule type" value="Genomic_DNA"/>
</dbReference>
<dbReference type="InterPro" id="IPR036167">
    <property type="entry name" value="tRNA_intron_Endo_cat-like_sf"/>
</dbReference>
<keyword evidence="7" id="KW-1185">Reference proteome</keyword>
<evidence type="ECO:0000256" key="1">
    <source>
        <dbReference type="ARBA" id="ARBA00006091"/>
    </source>
</evidence>
<keyword evidence="4" id="KW-0472">Membrane</keyword>
<sequence length="318" mass="36604">MKMSEQTEASEKLHSGNWMLDHPVYKQMKDMEVADSAQLHAAFLVYMDLSEVRRWKEVSCLKSPELQVVLLEAREKEETPAHTVLPLPLHEQLSHSSIRLLLDRGFPLLLCAVASDSTLVYQRLTDGLVTPEPPAGPFQDVDHRQRRKRRRQRWPGRRTAKKRGGGGGGGGGAPRTVGRPRLNVICICLLPRSLSHQATADGYSHTKYEDRLEEVKHPDIHKKNEEKHGEIDLFLFLFANVLLFFFFFVKPLRQPYLKTLKSALFERKRILLSVYSTTVFIFNTKCKTKKLCSLYCGYYGVFQNEIPKYIFCFAVYCI</sequence>
<comment type="similarity">
    <text evidence="1">Belongs to the SEN15 family.</text>
</comment>
<dbReference type="InterPro" id="IPR018593">
    <property type="entry name" value="tRNA-endonuc_su_Sen15"/>
</dbReference>
<dbReference type="Pfam" id="PF09631">
    <property type="entry name" value="Sen15"/>
    <property type="match status" value="1"/>
</dbReference>
<feature type="domain" description="tRNA-splicing endonuclease subunit Sen15" evidence="5">
    <location>
        <begin position="44"/>
        <end position="133"/>
    </location>
</feature>
<reference evidence="6" key="1">
    <citation type="submission" date="2021-05" db="EMBL/GenBank/DDBJ databases">
        <authorList>
            <person name="Tigano A."/>
        </authorList>
    </citation>
    <scope>NUCLEOTIDE SEQUENCE</scope>
</reference>
<evidence type="ECO:0000259" key="5">
    <source>
        <dbReference type="Pfam" id="PF09631"/>
    </source>
</evidence>
<keyword evidence="4" id="KW-1133">Transmembrane helix</keyword>
<organism evidence="6 7">
    <name type="scientific">Menidia menidia</name>
    <name type="common">Atlantic silverside</name>
    <dbReference type="NCBI Taxonomy" id="238744"/>
    <lineage>
        <taxon>Eukaryota</taxon>
        <taxon>Metazoa</taxon>
        <taxon>Chordata</taxon>
        <taxon>Craniata</taxon>
        <taxon>Vertebrata</taxon>
        <taxon>Euteleostomi</taxon>
        <taxon>Actinopterygii</taxon>
        <taxon>Neopterygii</taxon>
        <taxon>Teleostei</taxon>
        <taxon>Neoteleostei</taxon>
        <taxon>Acanthomorphata</taxon>
        <taxon>Ovalentaria</taxon>
        <taxon>Atherinomorphae</taxon>
        <taxon>Atheriniformes</taxon>
        <taxon>Atherinopsidae</taxon>
        <taxon>Menidiinae</taxon>
        <taxon>Menidia</taxon>
    </lineage>
</organism>
<dbReference type="Gene3D" id="3.40.1350.10">
    <property type="match status" value="1"/>
</dbReference>
<evidence type="ECO:0000256" key="4">
    <source>
        <dbReference type="SAM" id="Phobius"/>
    </source>
</evidence>
<keyword evidence="4" id="KW-0812">Transmembrane</keyword>
<feature type="compositionally biased region" description="Basic residues" evidence="3">
    <location>
        <begin position="144"/>
        <end position="164"/>
    </location>
</feature>
<dbReference type="OrthoDB" id="10002170at2759"/>
<gene>
    <name evidence="6" type="ORF">MMEN_LOCUS8015</name>
</gene>